<feature type="domain" description="Flagellar basal body rod protein N-terminal" evidence="7">
    <location>
        <begin position="19"/>
        <end position="37"/>
    </location>
</feature>
<evidence type="ECO:0000256" key="5">
    <source>
        <dbReference type="ARBA" id="ARBA00024934"/>
    </source>
</evidence>
<proteinExistence type="inferred from homology"/>
<evidence type="ECO:0000256" key="1">
    <source>
        <dbReference type="ARBA" id="ARBA00004117"/>
    </source>
</evidence>
<dbReference type="InterPro" id="IPR001444">
    <property type="entry name" value="Flag_bb_rod_N"/>
</dbReference>
<comment type="similarity">
    <text evidence="2 6">Belongs to the flagella basal body rod proteins family.</text>
</comment>
<evidence type="ECO:0000256" key="2">
    <source>
        <dbReference type="ARBA" id="ARBA00009677"/>
    </source>
</evidence>
<reference evidence="8" key="1">
    <citation type="submission" date="2020-10" db="EMBL/GenBank/DDBJ databases">
        <authorList>
            <person name="Gilroy R."/>
        </authorList>
    </citation>
    <scope>NUCLEOTIDE SEQUENCE</scope>
    <source>
        <strain evidence="8">CHK152-2871</strain>
    </source>
</reference>
<gene>
    <name evidence="8" type="ORF">IAA86_04050</name>
</gene>
<keyword evidence="4 6" id="KW-0975">Bacterial flagellum</keyword>
<dbReference type="EMBL" id="DVJQ01000034">
    <property type="protein sequence ID" value="HIS74177.1"/>
    <property type="molecule type" value="Genomic_DNA"/>
</dbReference>
<evidence type="ECO:0000256" key="3">
    <source>
        <dbReference type="ARBA" id="ARBA00014376"/>
    </source>
</evidence>
<sequence>MYSPLNPIQKSQLYLDLIAARQEAVSGNIANMDTPNYVRKDVEFSQYLNTANSSLETKLSQRLGPSGIMETQEKMLSAEDELALMQKNSILYAMAAKQMTSAINEIKTVINVGQ</sequence>
<comment type="function">
    <text evidence="5 6">Structural component of flagellum, the bacterial motility apparatus. Part of the rod structure of flagellar basal body.</text>
</comment>
<comment type="subunit">
    <text evidence="6">The basal body constitutes a major portion of the flagellar organelle and consists of a number of rings mounted on a central rod.</text>
</comment>
<name>A0A9D1FI88_9BACT</name>
<protein>
    <recommendedName>
        <fullName evidence="3 6">Flagellar basal body rod protein FlgB</fullName>
    </recommendedName>
</protein>
<evidence type="ECO:0000256" key="6">
    <source>
        <dbReference type="PIRNR" id="PIRNR002889"/>
    </source>
</evidence>
<accession>A0A9D1FI88</accession>
<dbReference type="GO" id="GO:0071973">
    <property type="term" value="P:bacterial-type flagellum-dependent cell motility"/>
    <property type="evidence" value="ECO:0007669"/>
    <property type="project" value="InterPro"/>
</dbReference>
<dbReference type="Pfam" id="PF00460">
    <property type="entry name" value="Flg_bb_rod"/>
    <property type="match status" value="1"/>
</dbReference>
<comment type="subcellular location">
    <subcellularLocation>
        <location evidence="1 6">Bacterial flagellum basal body</location>
    </subcellularLocation>
</comment>
<evidence type="ECO:0000313" key="8">
    <source>
        <dbReference type="EMBL" id="HIS74177.1"/>
    </source>
</evidence>
<reference evidence="8" key="2">
    <citation type="journal article" date="2021" name="PeerJ">
        <title>Extensive microbial diversity within the chicken gut microbiome revealed by metagenomics and culture.</title>
        <authorList>
            <person name="Gilroy R."/>
            <person name="Ravi A."/>
            <person name="Getino M."/>
            <person name="Pursley I."/>
            <person name="Horton D.L."/>
            <person name="Alikhan N.F."/>
            <person name="Baker D."/>
            <person name="Gharbi K."/>
            <person name="Hall N."/>
            <person name="Watson M."/>
            <person name="Adriaenssens E.M."/>
            <person name="Foster-Nyarko E."/>
            <person name="Jarju S."/>
            <person name="Secka A."/>
            <person name="Antonio M."/>
            <person name="Oren A."/>
            <person name="Chaudhuri R.R."/>
            <person name="La Ragione R."/>
            <person name="Hildebrand F."/>
            <person name="Pallen M.J."/>
        </authorList>
    </citation>
    <scope>NUCLEOTIDE SEQUENCE</scope>
    <source>
        <strain evidence="8">CHK152-2871</strain>
    </source>
</reference>
<organism evidence="8 9">
    <name type="scientific">Candidatus Galligastranaerophilus intestinavium</name>
    <dbReference type="NCBI Taxonomy" id="2840836"/>
    <lineage>
        <taxon>Bacteria</taxon>
        <taxon>Candidatus Galligastranaerophilus</taxon>
    </lineage>
</organism>
<dbReference type="InterPro" id="IPR006300">
    <property type="entry name" value="FlgB"/>
</dbReference>
<evidence type="ECO:0000256" key="4">
    <source>
        <dbReference type="ARBA" id="ARBA00023143"/>
    </source>
</evidence>
<comment type="caution">
    <text evidence="8">The sequence shown here is derived from an EMBL/GenBank/DDBJ whole genome shotgun (WGS) entry which is preliminary data.</text>
</comment>
<evidence type="ECO:0000259" key="7">
    <source>
        <dbReference type="Pfam" id="PF00460"/>
    </source>
</evidence>
<dbReference type="GO" id="GO:0030694">
    <property type="term" value="C:bacterial-type flagellum basal body, rod"/>
    <property type="evidence" value="ECO:0007669"/>
    <property type="project" value="InterPro"/>
</dbReference>
<dbReference type="AlphaFoldDB" id="A0A9D1FI88"/>
<dbReference type="Proteomes" id="UP000886865">
    <property type="component" value="Unassembled WGS sequence"/>
</dbReference>
<dbReference type="PIRSF" id="PIRSF002889">
    <property type="entry name" value="Rod_FlgB"/>
    <property type="match status" value="1"/>
</dbReference>
<evidence type="ECO:0000313" key="9">
    <source>
        <dbReference type="Proteomes" id="UP000886865"/>
    </source>
</evidence>